<dbReference type="InterPro" id="IPR039422">
    <property type="entry name" value="MarR/SlyA-like"/>
</dbReference>
<dbReference type="EMBL" id="CP132353">
    <property type="protein sequence ID" value="WLS78598.1"/>
    <property type="molecule type" value="Genomic_DNA"/>
</dbReference>
<dbReference type="InterPro" id="IPR055166">
    <property type="entry name" value="Transc_reg_Sar_Rot_HTH"/>
</dbReference>
<dbReference type="SUPFAM" id="SSF46785">
    <property type="entry name" value="Winged helix' DNA-binding domain"/>
    <property type="match status" value="1"/>
</dbReference>
<dbReference type="PANTHER" id="PTHR33164">
    <property type="entry name" value="TRANSCRIPTIONAL REGULATOR, MARR FAMILY"/>
    <property type="match status" value="1"/>
</dbReference>
<dbReference type="InterPro" id="IPR000835">
    <property type="entry name" value="HTH_MarR-typ"/>
</dbReference>
<dbReference type="SMART" id="SM00347">
    <property type="entry name" value="HTH_MARR"/>
    <property type="match status" value="1"/>
</dbReference>
<feature type="domain" description="HTH marR-type" evidence="6">
    <location>
        <begin position="8"/>
        <end position="148"/>
    </location>
</feature>
<evidence type="ECO:0000256" key="3">
    <source>
        <dbReference type="ARBA" id="ARBA00023015"/>
    </source>
</evidence>
<gene>
    <name evidence="7" type="ORF">Q3V30_19470</name>
</gene>
<dbReference type="Gene3D" id="1.10.10.10">
    <property type="entry name" value="Winged helix-like DNA-binding domain superfamily/Winged helix DNA-binding domain"/>
    <property type="match status" value="1"/>
</dbReference>
<reference evidence="7 8" key="1">
    <citation type="submission" date="2023-07" db="EMBL/GenBank/DDBJ databases">
        <title>Pathogenic bacteria of pear tree diseases.</title>
        <authorList>
            <person name="Zhang Z."/>
            <person name="He L."/>
            <person name="Huang R."/>
        </authorList>
    </citation>
    <scope>NUCLEOTIDE SEQUENCE [LARGE SCALE GENOMIC DNA]</scope>
    <source>
        <strain evidence="7 8">DE2</strain>
    </source>
</reference>
<evidence type="ECO:0000259" key="6">
    <source>
        <dbReference type="PROSITE" id="PS50995"/>
    </source>
</evidence>
<dbReference type="RefSeq" id="WP_306208622.1">
    <property type="nucleotide sequence ID" value="NZ_CP132353.1"/>
</dbReference>
<dbReference type="Proteomes" id="UP001228139">
    <property type="component" value="Chromosome"/>
</dbReference>
<dbReference type="GO" id="GO:0006950">
    <property type="term" value="P:response to stress"/>
    <property type="evidence" value="ECO:0007669"/>
    <property type="project" value="TreeGrafter"/>
</dbReference>
<keyword evidence="3" id="KW-0805">Transcription regulation</keyword>
<dbReference type="InterPro" id="IPR036388">
    <property type="entry name" value="WH-like_DNA-bd_sf"/>
</dbReference>
<comment type="subcellular location">
    <subcellularLocation>
        <location evidence="1">Cytoplasm</location>
    </subcellularLocation>
</comment>
<keyword evidence="2" id="KW-0963">Cytoplasm</keyword>
<organism evidence="7 8">
    <name type="scientific">Erwinia pyri</name>
    <dbReference type="NCBI Taxonomy" id="3062598"/>
    <lineage>
        <taxon>Bacteria</taxon>
        <taxon>Pseudomonadati</taxon>
        <taxon>Pseudomonadota</taxon>
        <taxon>Gammaproteobacteria</taxon>
        <taxon>Enterobacterales</taxon>
        <taxon>Erwiniaceae</taxon>
        <taxon>Erwinia</taxon>
    </lineage>
</organism>
<dbReference type="GO" id="GO:0003677">
    <property type="term" value="F:DNA binding"/>
    <property type="evidence" value="ECO:0007669"/>
    <property type="project" value="UniProtKB-KW"/>
</dbReference>
<dbReference type="FunFam" id="1.10.10.10:FF:000163">
    <property type="entry name" value="MarR family transcriptional regulator"/>
    <property type="match status" value="1"/>
</dbReference>
<evidence type="ECO:0000313" key="7">
    <source>
        <dbReference type="EMBL" id="WLS78598.1"/>
    </source>
</evidence>
<protein>
    <submittedName>
        <fullName evidence="7">MarR family transcriptional regulator</fullName>
    </submittedName>
</protein>
<evidence type="ECO:0000313" key="8">
    <source>
        <dbReference type="Proteomes" id="UP001228139"/>
    </source>
</evidence>
<proteinExistence type="predicted"/>
<keyword evidence="8" id="KW-1185">Reference proteome</keyword>
<evidence type="ECO:0000256" key="5">
    <source>
        <dbReference type="ARBA" id="ARBA00023163"/>
    </source>
</evidence>
<evidence type="ECO:0000256" key="4">
    <source>
        <dbReference type="ARBA" id="ARBA00023125"/>
    </source>
</evidence>
<dbReference type="PRINTS" id="PR00598">
    <property type="entry name" value="HTHMARR"/>
</dbReference>
<dbReference type="Pfam" id="PF22381">
    <property type="entry name" value="Staph_reg_Sar_Rot"/>
    <property type="match status" value="1"/>
</dbReference>
<dbReference type="PROSITE" id="PS50995">
    <property type="entry name" value="HTH_MARR_2"/>
    <property type="match status" value="1"/>
</dbReference>
<evidence type="ECO:0000256" key="1">
    <source>
        <dbReference type="ARBA" id="ARBA00004496"/>
    </source>
</evidence>
<dbReference type="AlphaFoldDB" id="A0AA50DKL7"/>
<dbReference type="InterPro" id="IPR036390">
    <property type="entry name" value="WH_DNA-bd_sf"/>
</dbReference>
<dbReference type="GO" id="GO:0003700">
    <property type="term" value="F:DNA-binding transcription factor activity"/>
    <property type="evidence" value="ECO:0007669"/>
    <property type="project" value="InterPro"/>
</dbReference>
<evidence type="ECO:0000256" key="2">
    <source>
        <dbReference type="ARBA" id="ARBA00022490"/>
    </source>
</evidence>
<sequence>MSEHPRLAEQLCYSIYSASLAIKRLYKPLLDEMGVTYPQYLVLNVLWEQGELMISQIAETLALETSTLTPLLKRLENEGFVCRKRSLEDERKVLITLTEKGELLEKTSLCLSETLLCRSGLEGDAVQQLNEKIIQLRNSIAEQEASEN</sequence>
<keyword evidence="4" id="KW-0238">DNA-binding</keyword>
<name>A0AA50DKL7_9GAMM</name>
<dbReference type="KEGG" id="epi:Q3V30_19470"/>
<dbReference type="PANTHER" id="PTHR33164:SF5">
    <property type="entry name" value="ORGANIC HYDROPEROXIDE RESISTANCE TRANSCRIPTIONAL REGULATOR"/>
    <property type="match status" value="1"/>
</dbReference>
<keyword evidence="5" id="KW-0804">Transcription</keyword>
<dbReference type="GO" id="GO:0005737">
    <property type="term" value="C:cytoplasm"/>
    <property type="evidence" value="ECO:0007669"/>
    <property type="project" value="UniProtKB-SubCell"/>
</dbReference>
<accession>A0AA50DKL7</accession>